<dbReference type="PIRSF" id="PIRSF000337">
    <property type="entry name" value="NTA_MOA"/>
    <property type="match status" value="1"/>
</dbReference>
<dbReference type="NCBIfam" id="TIGR03860">
    <property type="entry name" value="FMN_nitrolo"/>
    <property type="match status" value="1"/>
</dbReference>
<keyword evidence="9" id="KW-1185">Reference proteome</keyword>
<evidence type="ECO:0000256" key="3">
    <source>
        <dbReference type="ARBA" id="ARBA00023002"/>
    </source>
</evidence>
<feature type="binding site" evidence="6">
    <location>
        <position position="59"/>
    </location>
    <ligand>
        <name>FMN</name>
        <dbReference type="ChEBI" id="CHEBI:58210"/>
    </ligand>
</feature>
<reference evidence="8 9" key="1">
    <citation type="submission" date="2020-02" db="EMBL/GenBank/DDBJ databases">
        <title>Broccoli isolated Pseudomonas sp.</title>
        <authorList>
            <person name="Fujikawa T."/>
            <person name="Sawada H."/>
        </authorList>
    </citation>
    <scope>NUCLEOTIDE SEQUENCE [LARGE SCALE GENOMIC DNA]</scope>
    <source>
        <strain evidence="8 9">MAFF212427</strain>
    </source>
</reference>
<organism evidence="8 9">
    <name type="scientific">Pseudomonas brassicae</name>
    <dbReference type="NCBI Taxonomy" id="2708063"/>
    <lineage>
        <taxon>Bacteria</taxon>
        <taxon>Pseudomonadati</taxon>
        <taxon>Pseudomonadota</taxon>
        <taxon>Gammaproteobacteria</taxon>
        <taxon>Pseudomonadales</taxon>
        <taxon>Pseudomonadaceae</taxon>
        <taxon>Pseudomonas</taxon>
    </lineage>
</organism>
<dbReference type="InterPro" id="IPR051260">
    <property type="entry name" value="Diverse_substr_monoxygenases"/>
</dbReference>
<dbReference type="GO" id="GO:0016705">
    <property type="term" value="F:oxidoreductase activity, acting on paired donors, with incorporation or reduction of molecular oxygen"/>
    <property type="evidence" value="ECO:0007669"/>
    <property type="project" value="InterPro"/>
</dbReference>
<feature type="binding site" evidence="6">
    <location>
        <position position="150"/>
    </location>
    <ligand>
        <name>FMN</name>
        <dbReference type="ChEBI" id="CHEBI:58210"/>
    </ligand>
</feature>
<dbReference type="Proteomes" id="UP000482634">
    <property type="component" value="Unassembled WGS sequence"/>
</dbReference>
<dbReference type="Gene3D" id="3.20.20.30">
    <property type="entry name" value="Luciferase-like domain"/>
    <property type="match status" value="1"/>
</dbReference>
<feature type="binding site" evidence="6">
    <location>
        <position position="221"/>
    </location>
    <ligand>
        <name>FMN</name>
        <dbReference type="ChEBI" id="CHEBI:58210"/>
    </ligand>
</feature>
<evidence type="ECO:0000313" key="8">
    <source>
        <dbReference type="EMBL" id="NER65042.1"/>
    </source>
</evidence>
<evidence type="ECO:0000256" key="4">
    <source>
        <dbReference type="ARBA" id="ARBA00023033"/>
    </source>
</evidence>
<keyword evidence="3 8" id="KW-0560">Oxidoreductase</keyword>
<name>A0A6B3NNQ4_9PSED</name>
<evidence type="ECO:0000256" key="6">
    <source>
        <dbReference type="PIRSR" id="PIRSR000337-1"/>
    </source>
</evidence>
<dbReference type="SUPFAM" id="SSF51679">
    <property type="entry name" value="Bacterial luciferase-like"/>
    <property type="match status" value="1"/>
</dbReference>
<accession>A0A6B3NNQ4</accession>
<sequence>MTTPHKRLHIGLSLAPTWLSGDGWRGENSAIEAIFTAEYAIDLARRAEAAHLDFVFRPDVSFLPMQGLENGPGFASLDPTILLTAVARETSRIGLVSTVSTTFFPPYVVARQLQSLNWISKGRVGWNIVTALQGNENFGLDQMPSAEERYARAAEFTRLVHQLWDSFPSEALTLDRTSGQYADVSKIQPVNHDGPHLKVKGPLNLPAFAGTRIPLIQAGASESGRDFAASVADLVFAPTPDKEAALELRRDLGLRAQRHGRAAQSVRLLPGLSLYLAPTREAARALFMQTHGRMDRARKLASIKEMTGLDLAGWPHDRLVTRHDLPALAPEASSRTHSSLLRRLIERESLRVDELLLRPEVISAAHWQVVGTVDDAVEQIADWAASGAIDGFIAAPGGSVDSLHLFLDQVMPRLVAAGLFRTGYSGATFAHHLEELNP</sequence>
<comment type="caution">
    <text evidence="8">The sequence shown here is derived from an EMBL/GenBank/DDBJ whole genome shotgun (WGS) entry which is preliminary data.</text>
</comment>
<dbReference type="Pfam" id="PF00296">
    <property type="entry name" value="Bac_luciferase"/>
    <property type="match status" value="1"/>
</dbReference>
<dbReference type="EC" id="1.14.-.-" evidence="8"/>
<dbReference type="PANTHER" id="PTHR30011:SF16">
    <property type="entry name" value="C2H2 FINGER DOMAIN TRANSCRIPTION FACTOR (EUROFUNG)-RELATED"/>
    <property type="match status" value="1"/>
</dbReference>
<dbReference type="AlphaFoldDB" id="A0A6B3NNQ4"/>
<protein>
    <submittedName>
        <fullName evidence="8">NtaA/DmoA family FMN-dependent monooxygenase</fullName>
        <ecNumber evidence="8">1.14.-.-</ecNumber>
    </submittedName>
</protein>
<evidence type="ECO:0000256" key="5">
    <source>
        <dbReference type="ARBA" id="ARBA00033748"/>
    </source>
</evidence>
<dbReference type="RefSeq" id="WP_163946578.1">
    <property type="nucleotide sequence ID" value="NZ_JAAHBU010000218.1"/>
</dbReference>
<proteinExistence type="inferred from homology"/>
<dbReference type="EMBL" id="JAAHBU010000218">
    <property type="protein sequence ID" value="NER65042.1"/>
    <property type="molecule type" value="Genomic_DNA"/>
</dbReference>
<evidence type="ECO:0000313" key="9">
    <source>
        <dbReference type="Proteomes" id="UP000482634"/>
    </source>
</evidence>
<evidence type="ECO:0000256" key="1">
    <source>
        <dbReference type="ARBA" id="ARBA00022630"/>
    </source>
</evidence>
<dbReference type="GO" id="GO:0004497">
    <property type="term" value="F:monooxygenase activity"/>
    <property type="evidence" value="ECO:0007669"/>
    <property type="project" value="UniProtKB-KW"/>
</dbReference>
<evidence type="ECO:0000259" key="7">
    <source>
        <dbReference type="Pfam" id="PF00296"/>
    </source>
</evidence>
<dbReference type="InterPro" id="IPR016215">
    <property type="entry name" value="NTA_MOA"/>
</dbReference>
<keyword evidence="4 8" id="KW-0503">Monooxygenase</keyword>
<keyword evidence="1 6" id="KW-0285">Flavoprotein</keyword>
<keyword evidence="2 6" id="KW-0288">FMN</keyword>
<feature type="binding site" evidence="6">
    <location>
        <position position="98"/>
    </location>
    <ligand>
        <name>FMN</name>
        <dbReference type="ChEBI" id="CHEBI:58210"/>
    </ligand>
</feature>
<gene>
    <name evidence="8" type="ORF">G3436_15665</name>
</gene>
<dbReference type="InterPro" id="IPR011251">
    <property type="entry name" value="Luciferase-like_dom"/>
</dbReference>
<evidence type="ECO:0000256" key="2">
    <source>
        <dbReference type="ARBA" id="ARBA00022643"/>
    </source>
</evidence>
<comment type="similarity">
    <text evidence="5">Belongs to the NtaA/SnaA/DszA monooxygenase family.</text>
</comment>
<dbReference type="InterPro" id="IPR036661">
    <property type="entry name" value="Luciferase-like_sf"/>
</dbReference>
<dbReference type="PANTHER" id="PTHR30011">
    <property type="entry name" value="ALKANESULFONATE MONOOXYGENASE-RELATED"/>
    <property type="match status" value="1"/>
</dbReference>
<feature type="domain" description="Luciferase-like" evidence="7">
    <location>
        <begin position="32"/>
        <end position="388"/>
    </location>
</feature>